<gene>
    <name evidence="9" type="primary">truA_1</name>
    <name evidence="4" type="synonym">truA</name>
    <name evidence="9" type="ORF">BkAM31D_00895</name>
</gene>
<dbReference type="Pfam" id="PF01416">
    <property type="entry name" value="PseudoU_synth_1"/>
    <property type="match status" value="2"/>
</dbReference>
<dbReference type="SUPFAM" id="SSF55120">
    <property type="entry name" value="Pseudouridine synthase"/>
    <property type="match status" value="1"/>
</dbReference>
<dbReference type="Gene3D" id="3.30.70.660">
    <property type="entry name" value="Pseudouridine synthase I, catalytic domain, C-terminal subdomain"/>
    <property type="match status" value="1"/>
</dbReference>
<evidence type="ECO:0000256" key="2">
    <source>
        <dbReference type="ARBA" id="ARBA00022694"/>
    </source>
</evidence>
<protein>
    <recommendedName>
        <fullName evidence="4">tRNA pseudouridine synthase A</fullName>
        <ecNumber evidence="4">5.4.99.12</ecNumber>
    </recommendedName>
    <alternativeName>
        <fullName evidence="4">tRNA pseudouridine(38-40) synthase</fullName>
    </alternativeName>
    <alternativeName>
        <fullName evidence="4">tRNA pseudouridylate synthase I</fullName>
    </alternativeName>
    <alternativeName>
        <fullName evidence="4">tRNA-uridine isomerase I</fullName>
    </alternativeName>
</protein>
<sequence>MLKRVALWVMYDGTAFSGYQVQPGKRTVQLEVEKALRTLHKGTDVRVHASGRTDTGVHARGQVLHFDSPLMIPTERWPKAINSCLPEDVRIIEASYVQADFHSRYAAVKKEYRYRVFTPKHPDVWRRNTTFHFPYSIDFERVKKAASYLLGTHDFSSFCASNTDVQDKVRTLYELEVCKQGDEIVFRLVGSGFLYNMVRIIVGTLLEVGIGKRVPDELATILEAEDRTKAGKTAPGNGLFLWKVSYEYEIFSDEF</sequence>
<comment type="subunit">
    <text evidence="4">Homodimer.</text>
</comment>
<dbReference type="CDD" id="cd02570">
    <property type="entry name" value="PseudoU_synth_EcTruA"/>
    <property type="match status" value="1"/>
</dbReference>
<dbReference type="NCBIfam" id="TIGR00071">
    <property type="entry name" value="hisT_truA"/>
    <property type="match status" value="1"/>
</dbReference>
<dbReference type="STRING" id="199441.BkAM31D_00895"/>
<name>A0A1Y9THD7_9BACI</name>
<dbReference type="EMBL" id="CP020814">
    <property type="protein sequence ID" value="ARK28548.1"/>
    <property type="molecule type" value="Genomic_DNA"/>
</dbReference>
<proteinExistence type="inferred from homology"/>
<dbReference type="Gene3D" id="3.30.70.580">
    <property type="entry name" value="Pseudouridine synthase I, catalytic domain, N-terminal subdomain"/>
    <property type="match status" value="1"/>
</dbReference>
<evidence type="ECO:0000313" key="9">
    <source>
        <dbReference type="EMBL" id="ARK28548.1"/>
    </source>
</evidence>
<evidence type="ECO:0000256" key="3">
    <source>
        <dbReference type="ARBA" id="ARBA00023235"/>
    </source>
</evidence>
<evidence type="ECO:0000256" key="4">
    <source>
        <dbReference type="HAMAP-Rule" id="MF_00171"/>
    </source>
</evidence>
<dbReference type="GO" id="GO:0160147">
    <property type="term" value="F:tRNA pseudouridine(38-40) synthase activity"/>
    <property type="evidence" value="ECO:0007669"/>
    <property type="project" value="UniProtKB-EC"/>
</dbReference>
<evidence type="ECO:0000256" key="6">
    <source>
        <dbReference type="PIRSR" id="PIRSR001430-2"/>
    </source>
</evidence>
<dbReference type="EC" id="5.4.99.12" evidence="4"/>
<accession>A0A1Y9THD7</accession>
<dbReference type="InterPro" id="IPR020095">
    <property type="entry name" value="PsdUridine_synth_TruA_C"/>
</dbReference>
<feature type="domain" description="Pseudouridine synthase I TruA alpha/beta" evidence="8">
    <location>
        <begin position="145"/>
        <end position="247"/>
    </location>
</feature>
<keyword evidence="10" id="KW-1185">Reference proteome</keyword>
<comment type="similarity">
    <text evidence="1 4 7">Belongs to the tRNA pseudouridine synthase TruA family.</text>
</comment>
<comment type="caution">
    <text evidence="4">Lacks conserved residue(s) required for the propagation of feature annotation.</text>
</comment>
<keyword evidence="2 4" id="KW-0819">tRNA processing</keyword>
<reference evidence="9 10" key="1">
    <citation type="submission" date="2017-04" db="EMBL/GenBank/DDBJ databases">
        <title>Bacillus krulwichiae AM31D Genome sequencing and assembly.</title>
        <authorList>
            <person name="Krulwich T.A."/>
            <person name="Anastor L."/>
            <person name="Ehrlich R."/>
            <person name="Ehrlich G.D."/>
            <person name="Janto B."/>
        </authorList>
    </citation>
    <scope>NUCLEOTIDE SEQUENCE [LARGE SCALE GENOMIC DNA]</scope>
    <source>
        <strain evidence="9 10">AM31D</strain>
    </source>
</reference>
<dbReference type="GO" id="GO:0031119">
    <property type="term" value="P:tRNA pseudouridine synthesis"/>
    <property type="evidence" value="ECO:0007669"/>
    <property type="project" value="UniProtKB-UniRule"/>
</dbReference>
<dbReference type="InterPro" id="IPR020094">
    <property type="entry name" value="TruA/RsuA/RluB/E/F_N"/>
</dbReference>
<dbReference type="InterPro" id="IPR020103">
    <property type="entry name" value="PsdUridine_synth_cat_dom_sf"/>
</dbReference>
<comment type="function">
    <text evidence="4">Formation of pseudouridine at positions 38, 39 and 40 in the anticodon stem and loop of transfer RNAs.</text>
</comment>
<dbReference type="GO" id="GO:0003723">
    <property type="term" value="F:RNA binding"/>
    <property type="evidence" value="ECO:0007669"/>
    <property type="project" value="InterPro"/>
</dbReference>
<dbReference type="InterPro" id="IPR020097">
    <property type="entry name" value="PsdUridine_synth_TruA_a/b_dom"/>
</dbReference>
<evidence type="ECO:0000256" key="7">
    <source>
        <dbReference type="RuleBase" id="RU003792"/>
    </source>
</evidence>
<dbReference type="PANTHER" id="PTHR11142:SF0">
    <property type="entry name" value="TRNA PSEUDOURIDINE SYNTHASE-LIKE 1"/>
    <property type="match status" value="1"/>
</dbReference>
<feature type="active site" description="Nucleophile" evidence="4 5">
    <location>
        <position position="54"/>
    </location>
</feature>
<feature type="binding site" evidence="4 6">
    <location>
        <position position="112"/>
    </location>
    <ligand>
        <name>substrate</name>
    </ligand>
</feature>
<keyword evidence="3 4" id="KW-0413">Isomerase</keyword>
<dbReference type="FunFam" id="3.30.70.580:FF:000001">
    <property type="entry name" value="tRNA pseudouridine synthase A"/>
    <property type="match status" value="1"/>
</dbReference>
<dbReference type="PANTHER" id="PTHR11142">
    <property type="entry name" value="PSEUDOURIDYLATE SYNTHASE"/>
    <property type="match status" value="1"/>
</dbReference>
<dbReference type="PIRSF" id="PIRSF001430">
    <property type="entry name" value="tRNA_psdUrid_synth"/>
    <property type="match status" value="1"/>
</dbReference>
<comment type="catalytic activity">
    <reaction evidence="4 7">
        <text>uridine(38/39/40) in tRNA = pseudouridine(38/39/40) in tRNA</text>
        <dbReference type="Rhea" id="RHEA:22376"/>
        <dbReference type="Rhea" id="RHEA-COMP:10085"/>
        <dbReference type="Rhea" id="RHEA-COMP:10087"/>
        <dbReference type="ChEBI" id="CHEBI:65314"/>
        <dbReference type="ChEBI" id="CHEBI:65315"/>
        <dbReference type="EC" id="5.4.99.12"/>
    </reaction>
</comment>
<dbReference type="KEGG" id="bkw:BkAM31D_00895"/>
<evidence type="ECO:0000256" key="1">
    <source>
        <dbReference type="ARBA" id="ARBA00009375"/>
    </source>
</evidence>
<organism evidence="9 10">
    <name type="scientific">Halalkalibacter krulwichiae</name>
    <dbReference type="NCBI Taxonomy" id="199441"/>
    <lineage>
        <taxon>Bacteria</taxon>
        <taxon>Bacillati</taxon>
        <taxon>Bacillota</taxon>
        <taxon>Bacilli</taxon>
        <taxon>Bacillales</taxon>
        <taxon>Bacillaceae</taxon>
        <taxon>Halalkalibacter</taxon>
    </lineage>
</organism>
<dbReference type="InterPro" id="IPR001406">
    <property type="entry name" value="PsdUridine_synth_TruA"/>
</dbReference>
<dbReference type="Proteomes" id="UP000193006">
    <property type="component" value="Chromosome"/>
</dbReference>
<feature type="domain" description="Pseudouridine synthase I TruA alpha/beta" evidence="8">
    <location>
        <begin position="9"/>
        <end position="105"/>
    </location>
</feature>
<evidence type="ECO:0000259" key="8">
    <source>
        <dbReference type="Pfam" id="PF01416"/>
    </source>
</evidence>
<evidence type="ECO:0000256" key="5">
    <source>
        <dbReference type="PIRSR" id="PIRSR001430-1"/>
    </source>
</evidence>
<evidence type="ECO:0000313" key="10">
    <source>
        <dbReference type="Proteomes" id="UP000193006"/>
    </source>
</evidence>
<dbReference type="AlphaFoldDB" id="A0A1Y9THD7"/>
<dbReference type="HAMAP" id="MF_00171">
    <property type="entry name" value="TruA"/>
    <property type="match status" value="1"/>
</dbReference>